<organism evidence="11">
    <name type="scientific">hydrothermal vent metagenome</name>
    <dbReference type="NCBI Taxonomy" id="652676"/>
    <lineage>
        <taxon>unclassified sequences</taxon>
        <taxon>metagenomes</taxon>
        <taxon>ecological metagenomes</taxon>
    </lineage>
</organism>
<feature type="domain" description="Alpha-D-phosphohexomutase alpha/beta/alpha" evidence="9">
    <location>
        <begin position="164"/>
        <end position="267"/>
    </location>
</feature>
<evidence type="ECO:0000259" key="7">
    <source>
        <dbReference type="Pfam" id="PF00408"/>
    </source>
</evidence>
<reference evidence="11" key="1">
    <citation type="submission" date="2018-06" db="EMBL/GenBank/DDBJ databases">
        <authorList>
            <person name="Zhirakovskaya E."/>
        </authorList>
    </citation>
    <scope>NUCLEOTIDE SEQUENCE</scope>
</reference>
<accession>A0A3B0QT16</accession>
<feature type="domain" description="Alpha-D-phosphohexomutase alpha/beta/alpha" evidence="8">
    <location>
        <begin position="8"/>
        <end position="139"/>
    </location>
</feature>
<evidence type="ECO:0000256" key="4">
    <source>
        <dbReference type="ARBA" id="ARBA00022723"/>
    </source>
</evidence>
<protein>
    <submittedName>
        <fullName evidence="11">Phosphoglucomutase @ Phosphomannomutase</fullName>
        <ecNumber evidence="11">5.4.2.2</ecNumber>
        <ecNumber evidence="11">5.4.2.8</ecNumber>
    </submittedName>
</protein>
<proteinExistence type="inferred from homology"/>
<evidence type="ECO:0000256" key="5">
    <source>
        <dbReference type="ARBA" id="ARBA00022842"/>
    </source>
</evidence>
<gene>
    <name evidence="11" type="ORF">MNBD_DELTA01-1380</name>
</gene>
<dbReference type="InterPro" id="IPR005844">
    <property type="entry name" value="A-D-PHexomutase_a/b/a-I"/>
</dbReference>
<dbReference type="Gene3D" id="3.40.120.10">
    <property type="entry name" value="Alpha-D-Glucose-1,6-Bisphosphate, subunit A, domain 3"/>
    <property type="match status" value="3"/>
</dbReference>
<feature type="domain" description="Alpha-D-phosphohexomutase C-terminal" evidence="7">
    <location>
        <begin position="392"/>
        <end position="471"/>
    </location>
</feature>
<comment type="cofactor">
    <cofactor evidence="1">
        <name>Mg(2+)</name>
        <dbReference type="ChEBI" id="CHEBI:18420"/>
    </cofactor>
</comment>
<dbReference type="InterPro" id="IPR016055">
    <property type="entry name" value="A-D-PHexomutase_a/b/a-I/II/III"/>
</dbReference>
<evidence type="ECO:0000256" key="2">
    <source>
        <dbReference type="ARBA" id="ARBA00010231"/>
    </source>
</evidence>
<dbReference type="PRINTS" id="PR00509">
    <property type="entry name" value="PGMPMM"/>
</dbReference>
<dbReference type="PANTHER" id="PTHR43771">
    <property type="entry name" value="PHOSPHOMANNOMUTASE"/>
    <property type="match status" value="1"/>
</dbReference>
<dbReference type="Pfam" id="PF02880">
    <property type="entry name" value="PGM_PMM_III"/>
    <property type="match status" value="1"/>
</dbReference>
<dbReference type="Pfam" id="PF02878">
    <property type="entry name" value="PGM_PMM_I"/>
    <property type="match status" value="1"/>
</dbReference>
<dbReference type="InterPro" id="IPR016066">
    <property type="entry name" value="A-D-PHexomutase_CS"/>
</dbReference>
<evidence type="ECO:0000259" key="10">
    <source>
        <dbReference type="Pfam" id="PF02880"/>
    </source>
</evidence>
<dbReference type="EMBL" id="UOEA01000038">
    <property type="protein sequence ID" value="VAV83372.1"/>
    <property type="molecule type" value="Genomic_DNA"/>
</dbReference>
<sequence length="485" mass="53203">MQIEVKDKIFREYDIRGKFGVDITQDTAELLAKAFCQYLRQKTGKMNFKVSVGMDARLSSETLRNGLVLGLMSGGANVVDIGLCPTPLQYFSLFTDELDGGIMITGSHNPPEYNGFKISVCQDTIYGDEIQVIKKIMKEFSDRGSTIVAKIKGNLQNLDLVPHYSDTIVKNFEKTLPASDLKKPIKVVVDAGNGTGGLVAPALLRRLGCEVVELFCEPDGKFPNHHPDPTVEANLADLRAAVAEQGADFGIGYDGDSDRIGVIDEEGSVVWGDQLMVIFARAILAKSPGETIVGEVKCSQTMYDEIKKCGGKAVMWKTGHSLIKSRMKELNAAMAGEMSGHIFFADRYFGFDDAIYASCRLVEILAAKRAEDPDFAFSGLLAGLAKTVTTPEIRVECPEQEKFKIIESLKKIIKEGLPGPRIKELIDIDGIRVVFEDGWGLVRASNTQPVLVMRFEATSEPLLEDYKGFIRAALGRAWPSGTIQV</sequence>
<evidence type="ECO:0000256" key="6">
    <source>
        <dbReference type="ARBA" id="ARBA00023235"/>
    </source>
</evidence>
<dbReference type="PANTHER" id="PTHR43771:SF2">
    <property type="entry name" value="PHOSPHOMANNOMUTASE_PHOSPHOGLUCOMUTASE"/>
    <property type="match status" value="1"/>
</dbReference>
<feature type="domain" description="Alpha-D-phosphohexomutase alpha/beta/alpha" evidence="10">
    <location>
        <begin position="271"/>
        <end position="368"/>
    </location>
</feature>
<dbReference type="Gene3D" id="3.30.310.50">
    <property type="entry name" value="Alpha-D-phosphohexomutase, C-terminal domain"/>
    <property type="match status" value="1"/>
</dbReference>
<keyword evidence="4" id="KW-0479">Metal-binding</keyword>
<dbReference type="InterPro" id="IPR005846">
    <property type="entry name" value="A-D-PHexomutase_a/b/a-III"/>
</dbReference>
<keyword evidence="6 11" id="KW-0413">Isomerase</keyword>
<dbReference type="GO" id="GO:0004614">
    <property type="term" value="F:phosphoglucomutase activity"/>
    <property type="evidence" value="ECO:0007669"/>
    <property type="project" value="UniProtKB-EC"/>
</dbReference>
<evidence type="ECO:0000256" key="1">
    <source>
        <dbReference type="ARBA" id="ARBA00001946"/>
    </source>
</evidence>
<dbReference type="CDD" id="cd03089">
    <property type="entry name" value="PMM_PGM"/>
    <property type="match status" value="1"/>
</dbReference>
<comment type="similarity">
    <text evidence="2">Belongs to the phosphohexose mutase family.</text>
</comment>
<dbReference type="GO" id="GO:0000287">
    <property type="term" value="F:magnesium ion binding"/>
    <property type="evidence" value="ECO:0007669"/>
    <property type="project" value="InterPro"/>
</dbReference>
<dbReference type="SUPFAM" id="SSF53738">
    <property type="entry name" value="Phosphoglucomutase, first 3 domains"/>
    <property type="match status" value="3"/>
</dbReference>
<keyword evidence="3" id="KW-0597">Phosphoprotein</keyword>
<evidence type="ECO:0000259" key="8">
    <source>
        <dbReference type="Pfam" id="PF02878"/>
    </source>
</evidence>
<dbReference type="Pfam" id="PF02879">
    <property type="entry name" value="PGM_PMM_II"/>
    <property type="match status" value="1"/>
</dbReference>
<dbReference type="EC" id="5.4.2.2" evidence="11"/>
<dbReference type="InterPro" id="IPR005845">
    <property type="entry name" value="A-D-PHexomutase_a/b/a-II"/>
</dbReference>
<dbReference type="InterPro" id="IPR036900">
    <property type="entry name" value="A-D-PHexomutase_C_sf"/>
</dbReference>
<dbReference type="Pfam" id="PF00408">
    <property type="entry name" value="PGM_PMM_IV"/>
    <property type="match status" value="1"/>
</dbReference>
<dbReference type="GO" id="GO:0004615">
    <property type="term" value="F:phosphomannomutase activity"/>
    <property type="evidence" value="ECO:0007669"/>
    <property type="project" value="UniProtKB-EC"/>
</dbReference>
<evidence type="ECO:0000259" key="9">
    <source>
        <dbReference type="Pfam" id="PF02879"/>
    </source>
</evidence>
<keyword evidence="5" id="KW-0460">Magnesium</keyword>
<dbReference type="AlphaFoldDB" id="A0A3B0QT16"/>
<dbReference type="SUPFAM" id="SSF55957">
    <property type="entry name" value="Phosphoglucomutase, C-terminal domain"/>
    <property type="match status" value="1"/>
</dbReference>
<evidence type="ECO:0000256" key="3">
    <source>
        <dbReference type="ARBA" id="ARBA00022553"/>
    </source>
</evidence>
<dbReference type="PROSITE" id="PS00710">
    <property type="entry name" value="PGM_PMM"/>
    <property type="match status" value="1"/>
</dbReference>
<dbReference type="GO" id="GO:0005975">
    <property type="term" value="P:carbohydrate metabolic process"/>
    <property type="evidence" value="ECO:0007669"/>
    <property type="project" value="InterPro"/>
</dbReference>
<dbReference type="InterPro" id="IPR005843">
    <property type="entry name" value="A-D-PHexomutase_C"/>
</dbReference>
<dbReference type="EC" id="5.4.2.8" evidence="11"/>
<evidence type="ECO:0000313" key="11">
    <source>
        <dbReference type="EMBL" id="VAV83372.1"/>
    </source>
</evidence>
<name>A0A3B0QT16_9ZZZZ</name>
<dbReference type="InterPro" id="IPR005841">
    <property type="entry name" value="Alpha-D-phosphohexomutase_SF"/>
</dbReference>